<dbReference type="RefSeq" id="WP_157692927.1">
    <property type="nucleotide sequence ID" value="NZ_LT629711.1"/>
</dbReference>
<sequence length="151" mass="17188">MTQSDSVRRTRDALAAHLDALGIREDTYHLFGAHLNDAMVMDQRPEGWVVFYSERGGEYSLKIHAEEASACADLLDRVFDEEQVFFDLVAGPAPADEADAAFDAWLAKRGLDRERLGKSDWKFDDVPGVAGPYWRRYFVRITEIRRLAQAH</sequence>
<evidence type="ECO:0000313" key="2">
    <source>
        <dbReference type="Proteomes" id="UP000199077"/>
    </source>
</evidence>
<dbReference type="Proteomes" id="UP000199077">
    <property type="component" value="Chromosome I"/>
</dbReference>
<organism evidence="1 2">
    <name type="scientific">Pedococcus dokdonensis</name>
    <dbReference type="NCBI Taxonomy" id="443156"/>
    <lineage>
        <taxon>Bacteria</taxon>
        <taxon>Bacillati</taxon>
        <taxon>Actinomycetota</taxon>
        <taxon>Actinomycetes</taxon>
        <taxon>Micrococcales</taxon>
        <taxon>Intrasporangiaceae</taxon>
        <taxon>Pedococcus</taxon>
    </lineage>
</organism>
<accession>A0A1H0PV56</accession>
<protein>
    <submittedName>
        <fullName evidence="1">Uncharacterized protein</fullName>
    </submittedName>
</protein>
<reference evidence="2" key="1">
    <citation type="submission" date="2016-10" db="EMBL/GenBank/DDBJ databases">
        <authorList>
            <person name="Varghese N."/>
            <person name="Submissions S."/>
        </authorList>
    </citation>
    <scope>NUCLEOTIDE SEQUENCE [LARGE SCALE GENOMIC DNA]</scope>
    <source>
        <strain evidence="2">DSM 22329</strain>
    </source>
</reference>
<evidence type="ECO:0000313" key="1">
    <source>
        <dbReference type="EMBL" id="SDP08436.1"/>
    </source>
</evidence>
<dbReference type="OrthoDB" id="5196941at2"/>
<dbReference type="EMBL" id="LT629711">
    <property type="protein sequence ID" value="SDP08436.1"/>
    <property type="molecule type" value="Genomic_DNA"/>
</dbReference>
<name>A0A1H0PV56_9MICO</name>
<keyword evidence="2" id="KW-1185">Reference proteome</keyword>
<proteinExistence type="predicted"/>
<dbReference type="AlphaFoldDB" id="A0A1H0PV56"/>
<gene>
    <name evidence="1" type="ORF">SAMN04489867_1374</name>
</gene>